<evidence type="ECO:0000256" key="1">
    <source>
        <dbReference type="SAM" id="MobiDB-lite"/>
    </source>
</evidence>
<sequence length="308" mass="34456">MTTGDSWRERRRELLRNNPTAAAAARQRLWEMGTEHRDDDEVEADHRASRLAAAREYEPHARLDEELRLRLTGPHTERGALRFQWGDALLDPVEKAVSAAAGTPVRLELTGLSAGSTVIHARPVATAHATDAPIVDGLSAAGIGVQTFCRLLHVLESEEDVRDWPRLFDSVDAVARALDEFALSLDVAWYDTYGHVLKARLGERGRHHAERLRRTRSRDQEITISGRITELRESGWAKVKTGTAGSAPSYDIHFEDPEILLRMRPGLGDNVHFRVRFRQRLDAVGIARATEYTYLGQAAEQAPLPLEP</sequence>
<dbReference type="EMBL" id="JBHSKN010000011">
    <property type="protein sequence ID" value="MFC5240882.1"/>
    <property type="molecule type" value="Genomic_DNA"/>
</dbReference>
<organism evidence="2 3">
    <name type="scientific">Streptomyces atrovirens</name>
    <dbReference type="NCBI Taxonomy" id="285556"/>
    <lineage>
        <taxon>Bacteria</taxon>
        <taxon>Bacillati</taxon>
        <taxon>Actinomycetota</taxon>
        <taxon>Actinomycetes</taxon>
        <taxon>Kitasatosporales</taxon>
        <taxon>Streptomycetaceae</taxon>
        <taxon>Streptomyces</taxon>
    </lineage>
</organism>
<name>A0ABW0DS50_9ACTN</name>
<proteinExistence type="predicted"/>
<accession>A0ABW0DS50</accession>
<keyword evidence="3" id="KW-1185">Reference proteome</keyword>
<evidence type="ECO:0000313" key="2">
    <source>
        <dbReference type="EMBL" id="MFC5240882.1"/>
    </source>
</evidence>
<feature type="compositionally biased region" description="Basic and acidic residues" evidence="1">
    <location>
        <begin position="1"/>
        <end position="15"/>
    </location>
</feature>
<protein>
    <submittedName>
        <fullName evidence="2">Uncharacterized protein</fullName>
    </submittedName>
</protein>
<gene>
    <name evidence="2" type="ORF">ACFPWV_13315</name>
</gene>
<comment type="caution">
    <text evidence="2">The sequence shown here is derived from an EMBL/GenBank/DDBJ whole genome shotgun (WGS) entry which is preliminary data.</text>
</comment>
<evidence type="ECO:0000313" key="3">
    <source>
        <dbReference type="Proteomes" id="UP001596035"/>
    </source>
</evidence>
<dbReference type="RefSeq" id="WP_344558029.1">
    <property type="nucleotide sequence ID" value="NZ_BAAATG010000010.1"/>
</dbReference>
<dbReference type="Proteomes" id="UP001596035">
    <property type="component" value="Unassembled WGS sequence"/>
</dbReference>
<reference evidence="3" key="1">
    <citation type="journal article" date="2019" name="Int. J. Syst. Evol. Microbiol.">
        <title>The Global Catalogue of Microorganisms (GCM) 10K type strain sequencing project: providing services to taxonomists for standard genome sequencing and annotation.</title>
        <authorList>
            <consortium name="The Broad Institute Genomics Platform"/>
            <consortium name="The Broad Institute Genome Sequencing Center for Infectious Disease"/>
            <person name="Wu L."/>
            <person name="Ma J."/>
        </authorList>
    </citation>
    <scope>NUCLEOTIDE SEQUENCE [LARGE SCALE GENOMIC DNA]</scope>
    <source>
        <strain evidence="3">CGMCC 4.7131</strain>
    </source>
</reference>
<feature type="region of interest" description="Disordered" evidence="1">
    <location>
        <begin position="1"/>
        <end position="24"/>
    </location>
</feature>